<evidence type="ECO:0000313" key="1">
    <source>
        <dbReference type="EMBL" id="TWT46549.1"/>
    </source>
</evidence>
<dbReference type="AlphaFoldDB" id="A0A5C5W946"/>
<proteinExistence type="predicted"/>
<dbReference type="RefSeq" id="WP_146573155.1">
    <property type="nucleotide sequence ID" value="NZ_SJPH01000003.1"/>
</dbReference>
<evidence type="ECO:0000313" key="2">
    <source>
        <dbReference type="Proteomes" id="UP000318995"/>
    </source>
</evidence>
<gene>
    <name evidence="1" type="ORF">Pla111_16450</name>
</gene>
<protein>
    <submittedName>
        <fullName evidence="1">Uncharacterized protein</fullName>
    </submittedName>
</protein>
<reference evidence="1 2" key="1">
    <citation type="submission" date="2019-02" db="EMBL/GenBank/DDBJ databases">
        <title>Deep-cultivation of Planctomycetes and their phenomic and genomic characterization uncovers novel biology.</title>
        <authorList>
            <person name="Wiegand S."/>
            <person name="Jogler M."/>
            <person name="Boedeker C."/>
            <person name="Pinto D."/>
            <person name="Vollmers J."/>
            <person name="Rivas-Marin E."/>
            <person name="Kohn T."/>
            <person name="Peeters S.H."/>
            <person name="Heuer A."/>
            <person name="Rast P."/>
            <person name="Oberbeckmann S."/>
            <person name="Bunk B."/>
            <person name="Jeske O."/>
            <person name="Meyerdierks A."/>
            <person name="Storesund J.E."/>
            <person name="Kallscheuer N."/>
            <person name="Luecker S."/>
            <person name="Lage O.M."/>
            <person name="Pohl T."/>
            <person name="Merkel B.J."/>
            <person name="Hornburger P."/>
            <person name="Mueller R.-W."/>
            <person name="Bruemmer F."/>
            <person name="Labrenz M."/>
            <person name="Spormann A.M."/>
            <person name="Op Den Camp H."/>
            <person name="Overmann J."/>
            <person name="Amann R."/>
            <person name="Jetten M.S.M."/>
            <person name="Mascher T."/>
            <person name="Medema M.H."/>
            <person name="Devos D.P."/>
            <person name="Kaster A.-K."/>
            <person name="Ovreas L."/>
            <person name="Rohde M."/>
            <person name="Galperin M.Y."/>
            <person name="Jogler C."/>
        </authorList>
    </citation>
    <scope>NUCLEOTIDE SEQUENCE [LARGE SCALE GENOMIC DNA]</scope>
    <source>
        <strain evidence="1 2">Pla111</strain>
    </source>
</reference>
<dbReference type="Proteomes" id="UP000318995">
    <property type="component" value="Unassembled WGS sequence"/>
</dbReference>
<name>A0A5C5W946_9BACT</name>
<sequence length="157" mass="17422" precursor="true">MSAPRLQPLHAALAPALLALGACGCAEEPKSLLDEIKLMPSREELVEVPLGSFLIPVPVLLEDGAERFSSENLIELDFDLVAIVDPVHRARVERYKNRYEGRLRNEVIKVCRNTARDDVLESEWSTLKAHLLDATQPLLGGLGVRRLATPRIVKEPL</sequence>
<keyword evidence="2" id="KW-1185">Reference proteome</keyword>
<accession>A0A5C5W946</accession>
<organism evidence="1 2">
    <name type="scientific">Botrimarina hoheduenensis</name>
    <dbReference type="NCBI Taxonomy" id="2528000"/>
    <lineage>
        <taxon>Bacteria</taxon>
        <taxon>Pseudomonadati</taxon>
        <taxon>Planctomycetota</taxon>
        <taxon>Planctomycetia</taxon>
        <taxon>Pirellulales</taxon>
        <taxon>Lacipirellulaceae</taxon>
        <taxon>Botrimarina</taxon>
    </lineage>
</organism>
<comment type="caution">
    <text evidence="1">The sequence shown here is derived from an EMBL/GenBank/DDBJ whole genome shotgun (WGS) entry which is preliminary data.</text>
</comment>
<dbReference type="PROSITE" id="PS51257">
    <property type="entry name" value="PROKAR_LIPOPROTEIN"/>
    <property type="match status" value="1"/>
</dbReference>
<dbReference type="EMBL" id="SJPH01000003">
    <property type="protein sequence ID" value="TWT46549.1"/>
    <property type="molecule type" value="Genomic_DNA"/>
</dbReference>
<dbReference type="OrthoDB" id="277336at2"/>